<name>A0A437MPF6_9PROT</name>
<dbReference type="OrthoDB" id="7290607at2"/>
<keyword evidence="1" id="KW-0732">Signal</keyword>
<comment type="caution">
    <text evidence="2">The sequence shown here is derived from an EMBL/GenBank/DDBJ whole genome shotgun (WGS) entry which is preliminary data.</text>
</comment>
<feature type="chain" id="PRO_5019520094" evidence="1">
    <location>
        <begin position="24"/>
        <end position="77"/>
    </location>
</feature>
<proteinExistence type="predicted"/>
<dbReference type="RefSeq" id="WP_127786420.1">
    <property type="nucleotide sequence ID" value="NZ_SACL01000001.1"/>
</dbReference>
<sequence length="77" mass="8326">MRKMMIVTLALAAVVSMGGAAEARNVTVSGQNWIMGQNLAMNDPNTGATTTTFAQERARRQAIQQSMGQRAMRGGRR</sequence>
<evidence type="ECO:0000313" key="2">
    <source>
        <dbReference type="EMBL" id="RVT99526.1"/>
    </source>
</evidence>
<evidence type="ECO:0000313" key="3">
    <source>
        <dbReference type="Proteomes" id="UP000282957"/>
    </source>
</evidence>
<dbReference type="AlphaFoldDB" id="A0A437MPF6"/>
<feature type="signal peptide" evidence="1">
    <location>
        <begin position="1"/>
        <end position="23"/>
    </location>
</feature>
<protein>
    <submittedName>
        <fullName evidence="2">Uncharacterized protein</fullName>
    </submittedName>
</protein>
<organism evidence="2 3">
    <name type="scientific">Rhodovarius crocodyli</name>
    <dbReference type="NCBI Taxonomy" id="1979269"/>
    <lineage>
        <taxon>Bacteria</taxon>
        <taxon>Pseudomonadati</taxon>
        <taxon>Pseudomonadota</taxon>
        <taxon>Alphaproteobacteria</taxon>
        <taxon>Acetobacterales</taxon>
        <taxon>Roseomonadaceae</taxon>
        <taxon>Rhodovarius</taxon>
    </lineage>
</organism>
<dbReference type="Proteomes" id="UP000282957">
    <property type="component" value="Unassembled WGS sequence"/>
</dbReference>
<accession>A0A437MPF6</accession>
<keyword evidence="3" id="KW-1185">Reference proteome</keyword>
<evidence type="ECO:0000256" key="1">
    <source>
        <dbReference type="SAM" id="SignalP"/>
    </source>
</evidence>
<dbReference type="EMBL" id="SACL01000001">
    <property type="protein sequence ID" value="RVT99526.1"/>
    <property type="molecule type" value="Genomic_DNA"/>
</dbReference>
<reference evidence="2 3" key="1">
    <citation type="submission" date="2019-01" db="EMBL/GenBank/DDBJ databases">
        <authorList>
            <person name="Chen W.-M."/>
        </authorList>
    </citation>
    <scope>NUCLEOTIDE SEQUENCE [LARGE SCALE GENOMIC DNA]</scope>
    <source>
        <strain evidence="2 3">CCP-6</strain>
    </source>
</reference>
<gene>
    <name evidence="2" type="ORF">EOD42_05425</name>
</gene>